<evidence type="ECO:0000313" key="3">
    <source>
        <dbReference type="Proteomes" id="UP001140562"/>
    </source>
</evidence>
<feature type="region of interest" description="Disordered" evidence="1">
    <location>
        <begin position="601"/>
        <end position="655"/>
    </location>
</feature>
<gene>
    <name evidence="2" type="ORF">N0V87_007014</name>
</gene>
<accession>A0A9W9BYA1</accession>
<organism evidence="2 3">
    <name type="scientific">Didymella glomerata</name>
    <dbReference type="NCBI Taxonomy" id="749621"/>
    <lineage>
        <taxon>Eukaryota</taxon>
        <taxon>Fungi</taxon>
        <taxon>Dikarya</taxon>
        <taxon>Ascomycota</taxon>
        <taxon>Pezizomycotina</taxon>
        <taxon>Dothideomycetes</taxon>
        <taxon>Pleosporomycetidae</taxon>
        <taxon>Pleosporales</taxon>
        <taxon>Pleosporineae</taxon>
        <taxon>Didymellaceae</taxon>
        <taxon>Didymella</taxon>
    </lineage>
</organism>
<reference evidence="2" key="1">
    <citation type="submission" date="2022-10" db="EMBL/GenBank/DDBJ databases">
        <title>Tapping the CABI collections for fungal endophytes: first genome assemblies for Collariella, Neodidymelliopsis, Ascochyta clinopodiicola, Didymella pomorum, Didymosphaeria variabile, Neocosmospora piperis and Neocucurbitaria cava.</title>
        <authorList>
            <person name="Hill R."/>
        </authorList>
    </citation>
    <scope>NUCLEOTIDE SEQUENCE</scope>
    <source>
        <strain evidence="2">IMI 360193</strain>
    </source>
</reference>
<dbReference type="AlphaFoldDB" id="A0A9W9BYA1"/>
<name>A0A9W9BYA1_9PLEO</name>
<keyword evidence="3" id="KW-1185">Reference proteome</keyword>
<protein>
    <submittedName>
        <fullName evidence="2">Uncharacterized protein</fullName>
    </submittedName>
</protein>
<comment type="caution">
    <text evidence="2">The sequence shown here is derived from an EMBL/GenBank/DDBJ whole genome shotgun (WGS) entry which is preliminary data.</text>
</comment>
<dbReference type="Proteomes" id="UP001140562">
    <property type="component" value="Unassembled WGS sequence"/>
</dbReference>
<dbReference type="EMBL" id="JAPEUV010000080">
    <property type="protein sequence ID" value="KAJ4334262.1"/>
    <property type="molecule type" value="Genomic_DNA"/>
</dbReference>
<sequence length="655" mass="70819">MSFSSTWSRDLASLKKSISSIPSDNKTTLTSTSNDTLDVFCDTEALHVWETDSDIDSLLQLTSVLAKLCDLGLRESKDAVKGMEGGMVIITEEDRSKGHFKRLCELVEHLTGESGSPHLEGTVRAYAHASVVVVRGWNYRPSSNSTDNQDVGRAVKRVGTAISRALSASKTHKIIWHHGPIIGPLLSFINTTTSSLRNALAGISIANSLHLVSSVKPSAAGRSNTLPDLERLESYAKKLGIPVLFLDSSTLSITSPYLTAYMYFFGYYIGTFLPSSLTRPHLHAAQDELVTFAFRLQGASQKRYGEDVVSVVKKHLDPRSKTWARRCIDPRSYEKGKCQAAGKESEVHHAVQIADAPFALFKTCFSTEIEGVAAFARLTIGPASPAAVAKEVFLAAPVDIAYTTSRLRVRHPSNLHVLLPKPDTTTENVTNCIQGLMMGVLERVRQEHGNPSFSLNEKQMWKDVVKACSWALNGCEGKMPEKIAEKVEFVKAKLTKGTWGYIVGAPSDEAKAVPAGDGSGAASANAAAHAAFSGTAAAVQSAYQQGYGQQQMPYAGHGQQGMMNLPVSQQGSYYSQQPQAYAQGQQHGGQMAIDPALYHQGQTNGYAPAQGHGYEQGVSSPDHGYAQQMPGGFLPTPQAGYAQVGRQQRRGRSAW</sequence>
<evidence type="ECO:0000256" key="1">
    <source>
        <dbReference type="SAM" id="MobiDB-lite"/>
    </source>
</evidence>
<dbReference type="OrthoDB" id="3796651at2759"/>
<evidence type="ECO:0000313" key="2">
    <source>
        <dbReference type="EMBL" id="KAJ4334262.1"/>
    </source>
</evidence>
<proteinExistence type="predicted"/>